<keyword evidence="3" id="KW-1185">Reference proteome</keyword>
<proteinExistence type="predicted"/>
<organism evidence="2 3">
    <name type="scientific">Ralstonia phage RSF1</name>
    <dbReference type="NCBI Taxonomy" id="1689679"/>
    <lineage>
        <taxon>Viruses</taxon>
        <taxon>Duplodnaviria</taxon>
        <taxon>Heunggongvirae</taxon>
        <taxon>Uroviricota</taxon>
        <taxon>Caudoviricetes</taxon>
        <taxon>Chimalliviridae</taxon>
        <taxon>Chiangmaivirus</taxon>
        <taxon>Chiangmaivirus RSF1</taxon>
    </lineage>
</organism>
<dbReference type="Proteomes" id="UP000202583">
    <property type="component" value="Segment"/>
</dbReference>
<reference evidence="2 3" key="1">
    <citation type="submission" date="2015-07" db="EMBL/GenBank/DDBJ databases">
        <title>Two Asian jumbo phage RSL2 and RSF1 infecting the phytopathogen Ralstonia solanacearum share common features related to the phi-KZ-like phages.</title>
        <authorList>
            <person name="Kawasaki T."/>
            <person name="Fujie M."/>
            <person name="Chatchawankanphanich O."/>
            <person name="Ogata H."/>
            <person name="Yamada T."/>
        </authorList>
    </citation>
    <scope>NUCLEOTIDE SEQUENCE [LARGE SCALE GENOMIC DNA]</scope>
    <source>
        <strain evidence="2 3">RSF1</strain>
    </source>
</reference>
<protein>
    <submittedName>
        <fullName evidence="2">Uncharacterized protein</fullName>
    </submittedName>
</protein>
<name>A0A0K2QR05_9CAUD</name>
<feature type="region of interest" description="Disordered" evidence="1">
    <location>
        <begin position="189"/>
        <end position="254"/>
    </location>
</feature>
<evidence type="ECO:0000313" key="3">
    <source>
        <dbReference type="Proteomes" id="UP000202583"/>
    </source>
</evidence>
<feature type="compositionally biased region" description="Gly residues" evidence="1">
    <location>
        <begin position="220"/>
        <end position="229"/>
    </location>
</feature>
<dbReference type="RefSeq" id="YP_009208024.1">
    <property type="nucleotide sequence ID" value="NC_028899.1"/>
</dbReference>
<feature type="compositionally biased region" description="Gly residues" evidence="1">
    <location>
        <begin position="195"/>
        <end position="212"/>
    </location>
</feature>
<evidence type="ECO:0000313" key="2">
    <source>
        <dbReference type="EMBL" id="BAS05012.1"/>
    </source>
</evidence>
<dbReference type="OrthoDB" id="16177at10239"/>
<evidence type="ECO:0000256" key="1">
    <source>
        <dbReference type="SAM" id="MobiDB-lite"/>
    </source>
</evidence>
<accession>A0A0K2QR05</accession>
<dbReference type="EMBL" id="AP014927">
    <property type="protein sequence ID" value="BAS05012.1"/>
    <property type="molecule type" value="Genomic_DNA"/>
</dbReference>
<dbReference type="KEGG" id="vg:26634681"/>
<sequence length="254" mass="27612">MAGDFKPKARDKNLLDSKRVVLSTPCPVKGVKGFSELHYYANNDNPGITVFTRDPNDKDNNFGRIQAKMGVLDMQIHLEQLRQVTESKEPIKLEMFCQSMRGQDKKRVDVARVEVGKNPAGIVYILVEDLENQSRPKIHFKFAPTYWHHLARNGEPMQEAEVSILVARAIYKFVSDAMIMVSVNTYKHPEPKQGGNFGGGGNRGGGGGGNWNKGGNNSNRGGGGGGWGGDNESDSDASGGGFSGGSSDFDDISF</sequence>
<dbReference type="GeneID" id="26634681"/>